<dbReference type="EMBL" id="DVHF01000054">
    <property type="protein sequence ID" value="HIR56976.1"/>
    <property type="molecule type" value="Genomic_DNA"/>
</dbReference>
<evidence type="ECO:0000313" key="8">
    <source>
        <dbReference type="Proteomes" id="UP000886785"/>
    </source>
</evidence>
<feature type="signal peptide" evidence="6">
    <location>
        <begin position="1"/>
        <end position="24"/>
    </location>
</feature>
<keyword evidence="3" id="KW-0472">Membrane</keyword>
<keyword evidence="2 6" id="KW-0732">Signal</keyword>
<dbReference type="PROSITE" id="PS51257">
    <property type="entry name" value="PROKAR_LIPOPROTEIN"/>
    <property type="match status" value="1"/>
</dbReference>
<dbReference type="AlphaFoldDB" id="A0A9D1J0V4"/>
<evidence type="ECO:0000313" key="7">
    <source>
        <dbReference type="EMBL" id="HIR56976.1"/>
    </source>
</evidence>
<dbReference type="InterPro" id="IPR006059">
    <property type="entry name" value="SBP"/>
</dbReference>
<evidence type="ECO:0000256" key="3">
    <source>
        <dbReference type="ARBA" id="ARBA00023136"/>
    </source>
</evidence>
<dbReference type="PANTHER" id="PTHR43649:SF33">
    <property type="entry name" value="POLYGALACTURONAN_RHAMNOGALACTURONAN-BINDING PROTEIN YTCQ"/>
    <property type="match status" value="1"/>
</dbReference>
<sequence>MKKRKLASVTAVLLAACMFLGACSQSGGESSASGGDASGAAGTESAASESAEPLAINMMVGFDGVEFPQPGNEIQTMIEEYTNTKLDIQAYPGSTLHEMLPTLIASDELPMVVSYGGSQLKTTYMVNAMKTGVFWDVTDYIQDYPNIASISDLTWETFAINGRNYGIPRERGLARNAVGYRYDWLENLGMEEPETVYDLYEMMLAFAEQDPDGNGQDDTYGTITSPLDYFAIYLGAPNNWKYEDGQMIKNNETEEYMEALDMCRELYARGALHPEYAIQERSQYEALWTEGKAGSYCNINNFSQFVMLDETAVVHAKGVFSSDNGTFTAAGTGHNGVLSFSTTAVPDEETLKGVLNFFDKLGDPEMCNLLGLGIEGKHYNVEDGVAVPVADMQDDFQNNIYMPYSAAMACVYPDTRTMEVQRDELSARTLEILEENEPYAVADPTQGLISETYTEMGADLDTILKDAVTKYIMGEIDKDGYLAEVQNWKDRGGAKVAEEYAAAYEERLGE</sequence>
<keyword evidence="5" id="KW-0449">Lipoprotein</keyword>
<gene>
    <name evidence="7" type="ORF">IAA54_04850</name>
</gene>
<evidence type="ECO:0000256" key="1">
    <source>
        <dbReference type="ARBA" id="ARBA00022475"/>
    </source>
</evidence>
<evidence type="ECO:0000256" key="5">
    <source>
        <dbReference type="ARBA" id="ARBA00023288"/>
    </source>
</evidence>
<reference evidence="7" key="2">
    <citation type="journal article" date="2021" name="PeerJ">
        <title>Extensive microbial diversity within the chicken gut microbiome revealed by metagenomics and culture.</title>
        <authorList>
            <person name="Gilroy R."/>
            <person name="Ravi A."/>
            <person name="Getino M."/>
            <person name="Pursley I."/>
            <person name="Horton D.L."/>
            <person name="Alikhan N.F."/>
            <person name="Baker D."/>
            <person name="Gharbi K."/>
            <person name="Hall N."/>
            <person name="Watson M."/>
            <person name="Adriaenssens E.M."/>
            <person name="Foster-Nyarko E."/>
            <person name="Jarju S."/>
            <person name="Secka A."/>
            <person name="Antonio M."/>
            <person name="Oren A."/>
            <person name="Chaudhuri R.R."/>
            <person name="La Ragione R."/>
            <person name="Hildebrand F."/>
            <person name="Pallen M.J."/>
        </authorList>
    </citation>
    <scope>NUCLEOTIDE SEQUENCE</scope>
    <source>
        <strain evidence="7">ChiSjej1B19-7085</strain>
    </source>
</reference>
<reference evidence="7" key="1">
    <citation type="submission" date="2020-10" db="EMBL/GenBank/DDBJ databases">
        <authorList>
            <person name="Gilroy R."/>
        </authorList>
    </citation>
    <scope>NUCLEOTIDE SEQUENCE</scope>
    <source>
        <strain evidence="7">ChiSjej1B19-7085</strain>
    </source>
</reference>
<dbReference type="Proteomes" id="UP000886785">
    <property type="component" value="Unassembled WGS sequence"/>
</dbReference>
<comment type="caution">
    <text evidence="7">The sequence shown here is derived from an EMBL/GenBank/DDBJ whole genome shotgun (WGS) entry which is preliminary data.</text>
</comment>
<evidence type="ECO:0000256" key="6">
    <source>
        <dbReference type="SAM" id="SignalP"/>
    </source>
</evidence>
<protein>
    <submittedName>
        <fullName evidence="7">Extracellular solute-binding protein</fullName>
    </submittedName>
</protein>
<evidence type="ECO:0000256" key="4">
    <source>
        <dbReference type="ARBA" id="ARBA00023139"/>
    </source>
</evidence>
<dbReference type="Pfam" id="PF01547">
    <property type="entry name" value="SBP_bac_1"/>
    <property type="match status" value="1"/>
</dbReference>
<dbReference type="InterPro" id="IPR050490">
    <property type="entry name" value="Bact_solute-bd_prot1"/>
</dbReference>
<accession>A0A9D1J0V4</accession>
<keyword evidence="4" id="KW-0564">Palmitate</keyword>
<name>A0A9D1J0V4_9FIRM</name>
<feature type="chain" id="PRO_5039106538" evidence="6">
    <location>
        <begin position="25"/>
        <end position="510"/>
    </location>
</feature>
<dbReference type="Gene3D" id="3.40.190.10">
    <property type="entry name" value="Periplasmic binding protein-like II"/>
    <property type="match status" value="2"/>
</dbReference>
<evidence type="ECO:0000256" key="2">
    <source>
        <dbReference type="ARBA" id="ARBA00022729"/>
    </source>
</evidence>
<proteinExistence type="predicted"/>
<keyword evidence="1" id="KW-1003">Cell membrane</keyword>
<dbReference type="SUPFAM" id="SSF53850">
    <property type="entry name" value="Periplasmic binding protein-like II"/>
    <property type="match status" value="1"/>
</dbReference>
<organism evidence="7 8">
    <name type="scientific">Candidatus Gallacutalibacter pullicola</name>
    <dbReference type="NCBI Taxonomy" id="2840830"/>
    <lineage>
        <taxon>Bacteria</taxon>
        <taxon>Bacillati</taxon>
        <taxon>Bacillota</taxon>
        <taxon>Clostridia</taxon>
        <taxon>Eubacteriales</taxon>
        <taxon>Candidatus Gallacutalibacter</taxon>
    </lineage>
</organism>
<dbReference type="PANTHER" id="PTHR43649">
    <property type="entry name" value="ARABINOSE-BINDING PROTEIN-RELATED"/>
    <property type="match status" value="1"/>
</dbReference>